<evidence type="ECO:0000256" key="1">
    <source>
        <dbReference type="SAM" id="MobiDB-lite"/>
    </source>
</evidence>
<dbReference type="EMBL" id="BTGU01000019">
    <property type="protein sequence ID" value="GMN44769.1"/>
    <property type="molecule type" value="Genomic_DNA"/>
</dbReference>
<keyword evidence="3" id="KW-1185">Reference proteome</keyword>
<evidence type="ECO:0000313" key="2">
    <source>
        <dbReference type="EMBL" id="GMN44769.1"/>
    </source>
</evidence>
<feature type="region of interest" description="Disordered" evidence="1">
    <location>
        <begin position="74"/>
        <end position="100"/>
    </location>
</feature>
<proteinExistence type="predicted"/>
<sequence>MPMNTMGGARRRWSREGRGSSSPGGGWGGLAFRVRRLWVGHQAGPDTVGGGISLLGGWGGWSFAEVGREGGLDVAGEGGLGRGEDWQQNSEDGGSRTFNG</sequence>
<protein>
    <submittedName>
        <fullName evidence="2">Uncharacterized protein</fullName>
    </submittedName>
</protein>
<feature type="region of interest" description="Disordered" evidence="1">
    <location>
        <begin position="1"/>
        <end position="27"/>
    </location>
</feature>
<evidence type="ECO:0000313" key="3">
    <source>
        <dbReference type="Proteomes" id="UP001187192"/>
    </source>
</evidence>
<organism evidence="2 3">
    <name type="scientific">Ficus carica</name>
    <name type="common">Common fig</name>
    <dbReference type="NCBI Taxonomy" id="3494"/>
    <lineage>
        <taxon>Eukaryota</taxon>
        <taxon>Viridiplantae</taxon>
        <taxon>Streptophyta</taxon>
        <taxon>Embryophyta</taxon>
        <taxon>Tracheophyta</taxon>
        <taxon>Spermatophyta</taxon>
        <taxon>Magnoliopsida</taxon>
        <taxon>eudicotyledons</taxon>
        <taxon>Gunneridae</taxon>
        <taxon>Pentapetalae</taxon>
        <taxon>rosids</taxon>
        <taxon>fabids</taxon>
        <taxon>Rosales</taxon>
        <taxon>Moraceae</taxon>
        <taxon>Ficeae</taxon>
        <taxon>Ficus</taxon>
    </lineage>
</organism>
<feature type="compositionally biased region" description="Polar residues" evidence="1">
    <location>
        <begin position="86"/>
        <end position="100"/>
    </location>
</feature>
<dbReference type="AlphaFoldDB" id="A0AA88DID0"/>
<accession>A0AA88DID0</accession>
<dbReference type="Proteomes" id="UP001187192">
    <property type="component" value="Unassembled WGS sequence"/>
</dbReference>
<name>A0AA88DID0_FICCA</name>
<comment type="caution">
    <text evidence="2">The sequence shown here is derived from an EMBL/GenBank/DDBJ whole genome shotgun (WGS) entry which is preliminary data.</text>
</comment>
<gene>
    <name evidence="2" type="ORF">TIFTF001_013970</name>
</gene>
<reference evidence="2" key="1">
    <citation type="submission" date="2023-07" db="EMBL/GenBank/DDBJ databases">
        <title>draft genome sequence of fig (Ficus carica).</title>
        <authorList>
            <person name="Takahashi T."/>
            <person name="Nishimura K."/>
        </authorList>
    </citation>
    <scope>NUCLEOTIDE SEQUENCE</scope>
</reference>